<dbReference type="InterPro" id="IPR036390">
    <property type="entry name" value="WH_DNA-bd_sf"/>
</dbReference>
<dbReference type="GO" id="GO:0008270">
    <property type="term" value="F:zinc ion binding"/>
    <property type="evidence" value="ECO:0007669"/>
    <property type="project" value="TreeGrafter"/>
</dbReference>
<keyword evidence="9" id="KW-1185">Reference proteome</keyword>
<evidence type="ECO:0000256" key="7">
    <source>
        <dbReference type="PIRSR" id="PIRSR602481-1"/>
    </source>
</evidence>
<dbReference type="Gene3D" id="1.10.10.10">
    <property type="entry name" value="Winged helix-like DNA-binding domain superfamily/Winged helix DNA-binding domain"/>
    <property type="match status" value="1"/>
</dbReference>
<organism evidence="8 9">
    <name type="scientific">Labilibaculum manganireducens</name>
    <dbReference type="NCBI Taxonomy" id="1940525"/>
    <lineage>
        <taxon>Bacteria</taxon>
        <taxon>Pseudomonadati</taxon>
        <taxon>Bacteroidota</taxon>
        <taxon>Bacteroidia</taxon>
        <taxon>Marinilabiliales</taxon>
        <taxon>Marinifilaceae</taxon>
        <taxon>Labilibaculum</taxon>
    </lineage>
</organism>
<proteinExistence type="inferred from homology"/>
<dbReference type="InterPro" id="IPR043135">
    <property type="entry name" value="Fur_C"/>
</dbReference>
<dbReference type="GO" id="GO:0045892">
    <property type="term" value="P:negative regulation of DNA-templated transcription"/>
    <property type="evidence" value="ECO:0007669"/>
    <property type="project" value="TreeGrafter"/>
</dbReference>
<evidence type="ECO:0000313" key="9">
    <source>
        <dbReference type="Proteomes" id="UP000233618"/>
    </source>
</evidence>
<dbReference type="CDD" id="cd07153">
    <property type="entry name" value="Fur_like"/>
    <property type="match status" value="1"/>
</dbReference>
<dbReference type="GO" id="GO:1900376">
    <property type="term" value="P:regulation of secondary metabolite biosynthetic process"/>
    <property type="evidence" value="ECO:0007669"/>
    <property type="project" value="TreeGrafter"/>
</dbReference>
<gene>
    <name evidence="8" type="ORF">BZG01_07050</name>
</gene>
<dbReference type="PANTHER" id="PTHR33202">
    <property type="entry name" value="ZINC UPTAKE REGULATION PROTEIN"/>
    <property type="match status" value="1"/>
</dbReference>
<dbReference type="Proteomes" id="UP000233618">
    <property type="component" value="Unassembled WGS sequence"/>
</dbReference>
<evidence type="ECO:0000256" key="1">
    <source>
        <dbReference type="ARBA" id="ARBA00007957"/>
    </source>
</evidence>
<dbReference type="InterPro" id="IPR036388">
    <property type="entry name" value="WH-like_DNA-bd_sf"/>
</dbReference>
<evidence type="ECO:0000256" key="2">
    <source>
        <dbReference type="ARBA" id="ARBA00022491"/>
    </source>
</evidence>
<evidence type="ECO:0000313" key="8">
    <source>
        <dbReference type="EMBL" id="PKQ67490.1"/>
    </source>
</evidence>
<evidence type="ECO:0008006" key="10">
    <source>
        <dbReference type="Google" id="ProtNLM"/>
    </source>
</evidence>
<dbReference type="AlphaFoldDB" id="A0A2N3IB21"/>
<dbReference type="Gene3D" id="3.30.1490.190">
    <property type="match status" value="1"/>
</dbReference>
<name>A0A2N3IB21_9BACT</name>
<comment type="cofactor">
    <cofactor evidence="7">
        <name>Zn(2+)</name>
        <dbReference type="ChEBI" id="CHEBI:29105"/>
    </cofactor>
    <text evidence="7">Binds 1 zinc ion per subunit.</text>
</comment>
<accession>A0A2N3IB21</accession>
<dbReference type="EMBL" id="MVDE01000008">
    <property type="protein sequence ID" value="PKQ67490.1"/>
    <property type="molecule type" value="Genomic_DNA"/>
</dbReference>
<keyword evidence="2" id="KW-0678">Repressor</keyword>
<reference evidence="8 9" key="1">
    <citation type="journal article" date="2017" name="Front. Microbiol.">
        <title>Labilibaculum manganireducens gen. nov., sp. nov. and Labilibaculum filiforme sp. nov., Novel Bacteroidetes Isolated from Subsurface Sediments of the Baltic Sea.</title>
        <authorList>
            <person name="Vandieken V."/>
            <person name="Marshall I.P."/>
            <person name="Niemann H."/>
            <person name="Engelen B."/>
            <person name="Cypionka H."/>
        </authorList>
    </citation>
    <scope>NUCLEOTIDE SEQUENCE [LARGE SCALE GENOMIC DNA]</scope>
    <source>
        <strain evidence="8 9">59.10-2M</strain>
    </source>
</reference>
<dbReference type="PANTHER" id="PTHR33202:SF7">
    <property type="entry name" value="FERRIC UPTAKE REGULATION PROTEIN"/>
    <property type="match status" value="1"/>
</dbReference>
<dbReference type="SUPFAM" id="SSF46785">
    <property type="entry name" value="Winged helix' DNA-binding domain"/>
    <property type="match status" value="1"/>
</dbReference>
<dbReference type="Pfam" id="PF01475">
    <property type="entry name" value="FUR"/>
    <property type="match status" value="1"/>
</dbReference>
<evidence type="ECO:0000256" key="5">
    <source>
        <dbReference type="ARBA" id="ARBA00023125"/>
    </source>
</evidence>
<dbReference type="RefSeq" id="WP_101309125.1">
    <property type="nucleotide sequence ID" value="NZ_CAXXEE010000003.1"/>
</dbReference>
<dbReference type="GO" id="GO:0003700">
    <property type="term" value="F:DNA-binding transcription factor activity"/>
    <property type="evidence" value="ECO:0007669"/>
    <property type="project" value="InterPro"/>
</dbReference>
<keyword evidence="5" id="KW-0238">DNA-binding</keyword>
<evidence type="ECO:0000256" key="6">
    <source>
        <dbReference type="ARBA" id="ARBA00023163"/>
    </source>
</evidence>
<dbReference type="GO" id="GO:0000976">
    <property type="term" value="F:transcription cis-regulatory region binding"/>
    <property type="evidence" value="ECO:0007669"/>
    <property type="project" value="TreeGrafter"/>
</dbReference>
<dbReference type="InterPro" id="IPR002481">
    <property type="entry name" value="FUR"/>
</dbReference>
<sequence length="138" mass="16027">MSSEDIKNKLTERGLKVTPQRMAILEAIYNLKNHPTAENIIDYIKKMHPNIATGTVYKVLGALVDNRLVKKVKTENDIMRYDGVMKSHHHLYCMESDVIKDYVDEELDELLQNYFEKKNLPGFKIEDIVLQVKGTFNK</sequence>
<comment type="caution">
    <text evidence="8">The sequence shown here is derived from an EMBL/GenBank/DDBJ whole genome shotgun (WGS) entry which is preliminary data.</text>
</comment>
<evidence type="ECO:0000256" key="4">
    <source>
        <dbReference type="ARBA" id="ARBA00023015"/>
    </source>
</evidence>
<keyword evidence="7" id="KW-0479">Metal-binding</keyword>
<comment type="similarity">
    <text evidence="1">Belongs to the Fur family.</text>
</comment>
<keyword evidence="4" id="KW-0805">Transcription regulation</keyword>
<evidence type="ECO:0000256" key="3">
    <source>
        <dbReference type="ARBA" id="ARBA00022833"/>
    </source>
</evidence>
<keyword evidence="6" id="KW-0804">Transcription</keyword>
<protein>
    <recommendedName>
        <fullName evidence="10">Transcriptional repressor</fullName>
    </recommendedName>
</protein>
<keyword evidence="3 7" id="KW-0862">Zinc</keyword>
<feature type="binding site" evidence="7">
    <location>
        <position position="93"/>
    </location>
    <ligand>
        <name>Zn(2+)</name>
        <dbReference type="ChEBI" id="CHEBI:29105"/>
    </ligand>
</feature>